<evidence type="ECO:0000256" key="1">
    <source>
        <dbReference type="SAM" id="MobiDB-lite"/>
    </source>
</evidence>
<comment type="caution">
    <text evidence="2">The sequence shown here is derived from an EMBL/GenBank/DDBJ whole genome shotgun (WGS) entry which is preliminary data.</text>
</comment>
<feature type="region of interest" description="Disordered" evidence="1">
    <location>
        <begin position="25"/>
        <end position="93"/>
    </location>
</feature>
<reference evidence="2 3" key="1">
    <citation type="journal article" date="2014" name="Agronomy (Basel)">
        <title>A Draft Genome Sequence for Ensete ventricosum, the Drought-Tolerant Tree Against Hunger.</title>
        <authorList>
            <person name="Harrison J."/>
            <person name="Moore K.A."/>
            <person name="Paszkiewicz K."/>
            <person name="Jones T."/>
            <person name="Grant M."/>
            <person name="Ambacheew D."/>
            <person name="Muzemil S."/>
            <person name="Studholme D.J."/>
        </authorList>
    </citation>
    <scope>NUCLEOTIDE SEQUENCE [LARGE SCALE GENOMIC DNA]</scope>
</reference>
<feature type="compositionally biased region" description="Basic residues" evidence="1">
    <location>
        <begin position="56"/>
        <end position="71"/>
    </location>
</feature>
<name>A0A426Y8T2_ENSVE</name>
<evidence type="ECO:0000313" key="2">
    <source>
        <dbReference type="EMBL" id="RRT48134.1"/>
    </source>
</evidence>
<feature type="compositionally biased region" description="Basic residues" evidence="1">
    <location>
        <begin position="31"/>
        <end position="41"/>
    </location>
</feature>
<protein>
    <submittedName>
        <fullName evidence="2">Uncharacterized protein</fullName>
    </submittedName>
</protein>
<accession>A0A426Y8T2</accession>
<feature type="compositionally biased region" description="Basic and acidic residues" evidence="1">
    <location>
        <begin position="72"/>
        <end position="86"/>
    </location>
</feature>
<sequence length="93" mass="11141">MRTARYRAVPPKIDCRRSIEGEIGSIEGEKGKKKKRKRKKRREEENLSPVLARAPSSRRRPRITCARRRRHPREETERLSARGERSRQHRPFL</sequence>
<dbReference type="Proteomes" id="UP000287651">
    <property type="component" value="Unassembled WGS sequence"/>
</dbReference>
<organism evidence="2 3">
    <name type="scientific">Ensete ventricosum</name>
    <name type="common">Abyssinian banana</name>
    <name type="synonym">Musa ensete</name>
    <dbReference type="NCBI Taxonomy" id="4639"/>
    <lineage>
        <taxon>Eukaryota</taxon>
        <taxon>Viridiplantae</taxon>
        <taxon>Streptophyta</taxon>
        <taxon>Embryophyta</taxon>
        <taxon>Tracheophyta</taxon>
        <taxon>Spermatophyta</taxon>
        <taxon>Magnoliopsida</taxon>
        <taxon>Liliopsida</taxon>
        <taxon>Zingiberales</taxon>
        <taxon>Musaceae</taxon>
        <taxon>Ensete</taxon>
    </lineage>
</organism>
<proteinExistence type="predicted"/>
<dbReference type="AlphaFoldDB" id="A0A426Y8T2"/>
<gene>
    <name evidence="2" type="ORF">B296_00052606</name>
</gene>
<dbReference type="EMBL" id="AMZH03014140">
    <property type="protein sequence ID" value="RRT48134.1"/>
    <property type="molecule type" value="Genomic_DNA"/>
</dbReference>
<evidence type="ECO:0000313" key="3">
    <source>
        <dbReference type="Proteomes" id="UP000287651"/>
    </source>
</evidence>